<proteinExistence type="predicted"/>
<keyword evidence="3" id="KW-1185">Reference proteome</keyword>
<feature type="compositionally biased region" description="Polar residues" evidence="1">
    <location>
        <begin position="83"/>
        <end position="97"/>
    </location>
</feature>
<dbReference type="Proteomes" id="UP001291623">
    <property type="component" value="Unassembled WGS sequence"/>
</dbReference>
<dbReference type="AlphaFoldDB" id="A0AAE1V1J3"/>
<protein>
    <recommendedName>
        <fullName evidence="4">Phytocyanin domain-containing protein</fullName>
    </recommendedName>
</protein>
<evidence type="ECO:0000256" key="1">
    <source>
        <dbReference type="SAM" id="MobiDB-lite"/>
    </source>
</evidence>
<accession>A0AAE1V1J3</accession>
<organism evidence="2 3">
    <name type="scientific">Anisodus tanguticus</name>
    <dbReference type="NCBI Taxonomy" id="243964"/>
    <lineage>
        <taxon>Eukaryota</taxon>
        <taxon>Viridiplantae</taxon>
        <taxon>Streptophyta</taxon>
        <taxon>Embryophyta</taxon>
        <taxon>Tracheophyta</taxon>
        <taxon>Spermatophyta</taxon>
        <taxon>Magnoliopsida</taxon>
        <taxon>eudicotyledons</taxon>
        <taxon>Gunneridae</taxon>
        <taxon>Pentapetalae</taxon>
        <taxon>asterids</taxon>
        <taxon>lamiids</taxon>
        <taxon>Solanales</taxon>
        <taxon>Solanaceae</taxon>
        <taxon>Solanoideae</taxon>
        <taxon>Hyoscyameae</taxon>
        <taxon>Anisodus</taxon>
    </lineage>
</organism>
<name>A0AAE1V1J3_9SOLA</name>
<feature type="region of interest" description="Disordered" evidence="1">
    <location>
        <begin position="66"/>
        <end position="97"/>
    </location>
</feature>
<sequence length="152" mass="16261">MAKVYVVGDSAGWTSTKKFDYKRWSTSKHFQIDMFFEMFLGRNSRIRKNNGLMKKTGQKVEITVHSAASAASPIKPPAPTPSTNNQLSPHAPSDSASNGSNLDFPSYCLSLVNSLIHCTTSLVVLHTEGALEKEDYTAPGGGKAPGAPAFGG</sequence>
<dbReference type="EMBL" id="JAVYJV010000015">
    <property type="protein sequence ID" value="KAK4352868.1"/>
    <property type="molecule type" value="Genomic_DNA"/>
</dbReference>
<reference evidence="2" key="1">
    <citation type="submission" date="2023-12" db="EMBL/GenBank/DDBJ databases">
        <title>Genome assembly of Anisodus tanguticus.</title>
        <authorList>
            <person name="Wang Y.-J."/>
        </authorList>
    </citation>
    <scope>NUCLEOTIDE SEQUENCE</scope>
    <source>
        <strain evidence="2">KB-2021</strain>
        <tissue evidence="2">Leaf</tissue>
    </source>
</reference>
<evidence type="ECO:0008006" key="4">
    <source>
        <dbReference type="Google" id="ProtNLM"/>
    </source>
</evidence>
<evidence type="ECO:0000313" key="2">
    <source>
        <dbReference type="EMBL" id="KAK4352868.1"/>
    </source>
</evidence>
<gene>
    <name evidence="2" type="ORF">RND71_028386</name>
</gene>
<comment type="caution">
    <text evidence="2">The sequence shown here is derived from an EMBL/GenBank/DDBJ whole genome shotgun (WGS) entry which is preliminary data.</text>
</comment>
<dbReference type="InterPro" id="IPR008972">
    <property type="entry name" value="Cupredoxin"/>
</dbReference>
<dbReference type="Gene3D" id="2.60.40.420">
    <property type="entry name" value="Cupredoxins - blue copper proteins"/>
    <property type="match status" value="1"/>
</dbReference>
<evidence type="ECO:0000313" key="3">
    <source>
        <dbReference type="Proteomes" id="UP001291623"/>
    </source>
</evidence>